<keyword evidence="2" id="KW-1185">Reference proteome</keyword>
<name>A8NV78_COPC7</name>
<dbReference type="GeneID" id="6013165"/>
<protein>
    <submittedName>
        <fullName evidence="1">Uncharacterized protein</fullName>
    </submittedName>
</protein>
<reference evidence="1 2" key="1">
    <citation type="journal article" date="2010" name="Proc. Natl. Acad. Sci. U.S.A.">
        <title>Insights into evolution of multicellular fungi from the assembled chromosomes of the mushroom Coprinopsis cinerea (Coprinus cinereus).</title>
        <authorList>
            <person name="Stajich J.E."/>
            <person name="Wilke S.K."/>
            <person name="Ahren D."/>
            <person name="Au C.H."/>
            <person name="Birren B.W."/>
            <person name="Borodovsky M."/>
            <person name="Burns C."/>
            <person name="Canback B."/>
            <person name="Casselton L.A."/>
            <person name="Cheng C.K."/>
            <person name="Deng J."/>
            <person name="Dietrich F.S."/>
            <person name="Fargo D.C."/>
            <person name="Farman M.L."/>
            <person name="Gathman A.C."/>
            <person name="Goldberg J."/>
            <person name="Guigo R."/>
            <person name="Hoegger P.J."/>
            <person name="Hooker J.B."/>
            <person name="Huggins A."/>
            <person name="James T.Y."/>
            <person name="Kamada T."/>
            <person name="Kilaru S."/>
            <person name="Kodira C."/>
            <person name="Kues U."/>
            <person name="Kupfer D."/>
            <person name="Kwan H.S."/>
            <person name="Lomsadze A."/>
            <person name="Li W."/>
            <person name="Lilly W.W."/>
            <person name="Ma L.J."/>
            <person name="Mackey A.J."/>
            <person name="Manning G."/>
            <person name="Martin F."/>
            <person name="Muraguchi H."/>
            <person name="Natvig D.O."/>
            <person name="Palmerini H."/>
            <person name="Ramesh M.A."/>
            <person name="Rehmeyer C.J."/>
            <person name="Roe B.A."/>
            <person name="Shenoy N."/>
            <person name="Stanke M."/>
            <person name="Ter-Hovhannisyan V."/>
            <person name="Tunlid A."/>
            <person name="Velagapudi R."/>
            <person name="Vision T.J."/>
            <person name="Zeng Q."/>
            <person name="Zolan M.E."/>
            <person name="Pukkila P.J."/>
        </authorList>
    </citation>
    <scope>NUCLEOTIDE SEQUENCE [LARGE SCALE GENOMIC DNA]</scope>
    <source>
        <strain evidence="2">Okayama-7 / 130 / ATCC MYA-4618 / FGSC 9003</strain>
    </source>
</reference>
<dbReference type="VEuPathDB" id="FungiDB:CC1G_06206"/>
<evidence type="ECO:0000313" key="1">
    <source>
        <dbReference type="EMBL" id="EAU85190.1"/>
    </source>
</evidence>
<dbReference type="OrthoDB" id="2786563at2759"/>
<accession>A8NV78</accession>
<organism evidence="1 2">
    <name type="scientific">Coprinopsis cinerea (strain Okayama-7 / 130 / ATCC MYA-4618 / FGSC 9003)</name>
    <name type="common">Inky cap fungus</name>
    <name type="synonym">Hormographiella aspergillata</name>
    <dbReference type="NCBI Taxonomy" id="240176"/>
    <lineage>
        <taxon>Eukaryota</taxon>
        <taxon>Fungi</taxon>
        <taxon>Dikarya</taxon>
        <taxon>Basidiomycota</taxon>
        <taxon>Agaricomycotina</taxon>
        <taxon>Agaricomycetes</taxon>
        <taxon>Agaricomycetidae</taxon>
        <taxon>Agaricales</taxon>
        <taxon>Agaricineae</taxon>
        <taxon>Psathyrellaceae</taxon>
        <taxon>Coprinopsis</taxon>
    </lineage>
</organism>
<dbReference type="AlphaFoldDB" id="A8NV78"/>
<proteinExistence type="predicted"/>
<comment type="caution">
    <text evidence="1">The sequence shown here is derived from an EMBL/GenBank/DDBJ whole genome shotgun (WGS) entry which is preliminary data.</text>
</comment>
<dbReference type="EMBL" id="AACS02000004">
    <property type="protein sequence ID" value="EAU85190.1"/>
    <property type="molecule type" value="Genomic_DNA"/>
</dbReference>
<gene>
    <name evidence="1" type="ORF">CC1G_06206</name>
</gene>
<dbReference type="InParanoid" id="A8NV78"/>
<dbReference type="RefSeq" id="XP_001836619.1">
    <property type="nucleotide sequence ID" value="XM_001836567.1"/>
</dbReference>
<dbReference type="KEGG" id="cci:CC1G_06206"/>
<dbReference type="eggNOG" id="ENOG502SPJ6">
    <property type="taxonomic scope" value="Eukaryota"/>
</dbReference>
<dbReference type="Proteomes" id="UP000001861">
    <property type="component" value="Unassembled WGS sequence"/>
</dbReference>
<evidence type="ECO:0000313" key="2">
    <source>
        <dbReference type="Proteomes" id="UP000001861"/>
    </source>
</evidence>
<sequence length="733" mass="81960">MPSVSSQLPDEIIKEILTPALHVPDASFASSAWVSPFAEYQLTSSTVLAVCKSWLRVATPLLYETVILRSKAQAQALAATLKKNPQLGLFVKKIRLEGGYGNSVYDILKRCSDVVDLWITTSLHATESVGGYARGFQLINPRRLILKDVSYPRLAIIRQLHGILLDVMRTKWKKLDIFHWSGGHGFEDSFLKAVASSKVPTVCFEEDILRYSASILPQLSKIPTLESITIHTKREKPEFDSPPPVDDFPFYFFDEHRELNSVLKSDRDLYNKVTFVDPDPTPRLSASQGVRTSAKKDVAFSAPLNPDFRPLSRASDADRKRIWTEIIRHAVDMAETSGITGWTLGIKRQYAKLEELHGLQKLRARMTLALTLQFLYAAPIVKSAEQLEILINSRHRGLIRFLNLYGGMLQRNGGSGGLLNELLVRSCAGLVTVSSLQSPFVDAGDDVDAFFRTFQSYAPSHSHRSTLALNASTLRSLASRSSKTLNHLHAHVNMSNYDKVADILQTYAAFENLVSLEINHASDSSYGRTAESTPPVPLLPRLAFQRLECLAVGNPDSNLPATFLQALTQIELPSLRRFDTLDNKMSPNIVSFLNTHGKKLTEIYISPFTTLFITCPNVIVWTLPRPATSRQIPDFQCLQSSPHQSPALTTIMFYHSEPRVIGAIAEIDLSPFKELRKVQAAGPLVWPKTQREIEGSSWVIAAEALTERWPNVKVFNHSGTPWTPRLKVVKRKK</sequence>